<dbReference type="GO" id="GO:0005886">
    <property type="term" value="C:plasma membrane"/>
    <property type="evidence" value="ECO:0007669"/>
    <property type="project" value="UniProtKB-SubCell"/>
</dbReference>
<feature type="transmembrane region" description="Helical" evidence="7">
    <location>
        <begin position="383"/>
        <end position="409"/>
    </location>
</feature>
<evidence type="ECO:0000313" key="8">
    <source>
        <dbReference type="EMBL" id="KAK0750841.1"/>
    </source>
</evidence>
<feature type="transmembrane region" description="Helical" evidence="7">
    <location>
        <begin position="68"/>
        <end position="90"/>
    </location>
</feature>
<feature type="transmembrane region" description="Helical" evidence="7">
    <location>
        <begin position="421"/>
        <end position="450"/>
    </location>
</feature>
<evidence type="ECO:0000313" key="9">
    <source>
        <dbReference type="Proteomes" id="UP001172155"/>
    </source>
</evidence>
<evidence type="ECO:0000256" key="1">
    <source>
        <dbReference type="ARBA" id="ARBA00004651"/>
    </source>
</evidence>
<name>A0AA40K9K3_9PEZI</name>
<keyword evidence="9" id="KW-1185">Reference proteome</keyword>
<evidence type="ECO:0000256" key="3">
    <source>
        <dbReference type="ARBA" id="ARBA00022692"/>
    </source>
</evidence>
<feature type="transmembrane region" description="Helical" evidence="7">
    <location>
        <begin position="258"/>
        <end position="281"/>
    </location>
</feature>
<evidence type="ECO:0000256" key="4">
    <source>
        <dbReference type="ARBA" id="ARBA00022989"/>
    </source>
</evidence>
<evidence type="ECO:0000256" key="7">
    <source>
        <dbReference type="SAM" id="Phobius"/>
    </source>
</evidence>
<feature type="transmembrane region" description="Helical" evidence="7">
    <location>
        <begin position="324"/>
        <end position="343"/>
    </location>
</feature>
<reference evidence="8" key="1">
    <citation type="submission" date="2023-06" db="EMBL/GenBank/DDBJ databases">
        <title>Genome-scale phylogeny and comparative genomics of the fungal order Sordariales.</title>
        <authorList>
            <consortium name="Lawrence Berkeley National Laboratory"/>
            <person name="Hensen N."/>
            <person name="Bonometti L."/>
            <person name="Westerberg I."/>
            <person name="Brannstrom I.O."/>
            <person name="Guillou S."/>
            <person name="Cros-Aarteil S."/>
            <person name="Calhoun S."/>
            <person name="Haridas S."/>
            <person name="Kuo A."/>
            <person name="Mondo S."/>
            <person name="Pangilinan J."/>
            <person name="Riley R."/>
            <person name="LaButti K."/>
            <person name="Andreopoulos B."/>
            <person name="Lipzen A."/>
            <person name="Chen C."/>
            <person name="Yanf M."/>
            <person name="Daum C."/>
            <person name="Ng V."/>
            <person name="Clum A."/>
            <person name="Steindorff A."/>
            <person name="Ohm R."/>
            <person name="Martin F."/>
            <person name="Silar P."/>
            <person name="Natvig D."/>
            <person name="Lalanne C."/>
            <person name="Gautier V."/>
            <person name="Ament-velasquez S.L."/>
            <person name="Kruys A."/>
            <person name="Hutchinson M.I."/>
            <person name="Powell A.J."/>
            <person name="Barry K."/>
            <person name="Miller A.N."/>
            <person name="Grigoriev I.V."/>
            <person name="Debuchy R."/>
            <person name="Gladieux P."/>
            <person name="Thoren M.H."/>
            <person name="Johannesson H."/>
        </authorList>
    </citation>
    <scope>NUCLEOTIDE SEQUENCE</scope>
    <source>
        <strain evidence="8">SMH3187-1</strain>
    </source>
</reference>
<accession>A0AA40K9K3</accession>
<keyword evidence="2" id="KW-1003">Cell membrane</keyword>
<gene>
    <name evidence="8" type="ORF">B0T18DRAFT_443485</name>
</gene>
<dbReference type="Proteomes" id="UP001172155">
    <property type="component" value="Unassembled WGS sequence"/>
</dbReference>
<dbReference type="InterPro" id="IPR036259">
    <property type="entry name" value="MFS_trans_sf"/>
</dbReference>
<protein>
    <submittedName>
        <fullName evidence="8">Major facilitator superfamily domain-containing protein</fullName>
    </submittedName>
</protein>
<evidence type="ECO:0000256" key="5">
    <source>
        <dbReference type="ARBA" id="ARBA00023136"/>
    </source>
</evidence>
<feature type="region of interest" description="Disordered" evidence="6">
    <location>
        <begin position="507"/>
        <end position="557"/>
    </location>
</feature>
<keyword evidence="4 7" id="KW-1133">Transmembrane helix</keyword>
<dbReference type="PANTHER" id="PTHR23513:SF6">
    <property type="entry name" value="MAJOR FACILITATOR SUPERFAMILY ASSOCIATED DOMAIN-CONTAINING PROTEIN"/>
    <property type="match status" value="1"/>
</dbReference>
<dbReference type="SUPFAM" id="SSF103473">
    <property type="entry name" value="MFS general substrate transporter"/>
    <property type="match status" value="1"/>
</dbReference>
<keyword evidence="3 7" id="KW-0812">Transmembrane</keyword>
<organism evidence="8 9">
    <name type="scientific">Schizothecium vesticola</name>
    <dbReference type="NCBI Taxonomy" id="314040"/>
    <lineage>
        <taxon>Eukaryota</taxon>
        <taxon>Fungi</taxon>
        <taxon>Dikarya</taxon>
        <taxon>Ascomycota</taxon>
        <taxon>Pezizomycotina</taxon>
        <taxon>Sordariomycetes</taxon>
        <taxon>Sordariomycetidae</taxon>
        <taxon>Sordariales</taxon>
        <taxon>Schizotheciaceae</taxon>
        <taxon>Schizothecium</taxon>
    </lineage>
</organism>
<comment type="subcellular location">
    <subcellularLocation>
        <location evidence="1">Cell membrane</location>
        <topology evidence="1">Multi-pass membrane protein</topology>
    </subcellularLocation>
</comment>
<evidence type="ECO:0000256" key="2">
    <source>
        <dbReference type="ARBA" id="ARBA00022475"/>
    </source>
</evidence>
<dbReference type="AlphaFoldDB" id="A0AA40K9K3"/>
<sequence>MGHFSELRRSLQEFSAQERRNVMIYILGIMAYKFGLEAFNGSVVALATNRYDYESIHNNTPSRTFERVGLLTGLNQAFQCVGSILIAPLVKRYPTKNVLAAAITVFGFCTALLIILDAATGGRFMPAEYRGVGKHPKNKWDYYGSYNTDAMIPIYCISGVAYGMVELIRRVIPRDIVGGSVQKLRQVDSIVHIFYEITGTAGAFTTGLVIIPQLGNNMAFIITPLCFALSALAWLFLSDLGFTRTTTTSPKPRTPTRYWKSAASALLLFFESILVGARLLLSSRRFLWLIPGYALSLHAHRYLENGIAPQIARRYLGDASWSQILVGGSNAGELLGALAVLLLSSGGAIPTPMPWLRLDALLLLVVWYLPYWRPEPGHVGQAWLVAATFVPVSFGWAAGDVSLAAYIQAAVGRLESRDREVSALGAVMAFLYSFYIVTYAIVGTLLGRYLDGVYNATGGSGGGGRIDGGLVYTAGVQFTVIAALVMASTFMPKGALAFNPKMLEGDGLEGAESRGGERESVEPFPGGGGSKNKQSLGSYEEESVASIQLPKRTREMV</sequence>
<comment type="caution">
    <text evidence="8">The sequence shown here is derived from an EMBL/GenBank/DDBJ whole genome shotgun (WGS) entry which is preliminary data.</text>
</comment>
<proteinExistence type="predicted"/>
<feature type="compositionally biased region" description="Basic and acidic residues" evidence="6">
    <location>
        <begin position="511"/>
        <end position="521"/>
    </location>
</feature>
<dbReference type="EMBL" id="JAUKUD010000002">
    <property type="protein sequence ID" value="KAK0750841.1"/>
    <property type="molecule type" value="Genomic_DNA"/>
</dbReference>
<feature type="transmembrane region" description="Helical" evidence="7">
    <location>
        <begin position="355"/>
        <end position="371"/>
    </location>
</feature>
<feature type="transmembrane region" description="Helical" evidence="7">
    <location>
        <begin position="97"/>
        <end position="116"/>
    </location>
</feature>
<feature type="transmembrane region" description="Helical" evidence="7">
    <location>
        <begin position="21"/>
        <end position="48"/>
    </location>
</feature>
<dbReference type="PANTHER" id="PTHR23513">
    <property type="entry name" value="INTEGRAL MEMBRANE EFFLUX PROTEIN-RELATED"/>
    <property type="match status" value="1"/>
</dbReference>
<feature type="transmembrane region" description="Helical" evidence="7">
    <location>
        <begin position="470"/>
        <end position="491"/>
    </location>
</feature>
<keyword evidence="5 7" id="KW-0472">Membrane</keyword>
<dbReference type="Gene3D" id="1.20.1250.20">
    <property type="entry name" value="MFS general substrate transporter like domains"/>
    <property type="match status" value="1"/>
</dbReference>
<evidence type="ECO:0000256" key="6">
    <source>
        <dbReference type="SAM" id="MobiDB-lite"/>
    </source>
</evidence>
<feature type="transmembrane region" description="Helical" evidence="7">
    <location>
        <begin position="193"/>
        <end position="212"/>
    </location>
</feature>
<feature type="transmembrane region" description="Helical" evidence="7">
    <location>
        <begin position="152"/>
        <end position="172"/>
    </location>
</feature>
<feature type="transmembrane region" description="Helical" evidence="7">
    <location>
        <begin position="218"/>
        <end position="237"/>
    </location>
</feature>